<dbReference type="Proteomes" id="UP000322887">
    <property type="component" value="Chromosome"/>
</dbReference>
<dbReference type="PANTHER" id="PTHR44943">
    <property type="entry name" value="CELLULOSE SYNTHASE OPERON PROTEIN C"/>
    <property type="match status" value="1"/>
</dbReference>
<dbReference type="InterPro" id="IPR004155">
    <property type="entry name" value="PBS_lyase_HEAT"/>
</dbReference>
<keyword evidence="4" id="KW-0732">Signal</keyword>
<keyword evidence="6" id="KW-1185">Reference proteome</keyword>
<feature type="signal peptide" evidence="4">
    <location>
        <begin position="1"/>
        <end position="23"/>
    </location>
</feature>
<feature type="repeat" description="TPR" evidence="3">
    <location>
        <begin position="856"/>
        <end position="889"/>
    </location>
</feature>
<feature type="repeat" description="TPR" evidence="3">
    <location>
        <begin position="788"/>
        <end position="821"/>
    </location>
</feature>
<dbReference type="PROSITE" id="PS50005">
    <property type="entry name" value="TPR"/>
    <property type="match status" value="5"/>
</dbReference>
<feature type="repeat" description="TPR" evidence="3">
    <location>
        <begin position="1003"/>
        <end position="1036"/>
    </location>
</feature>
<reference evidence="5 6" key="1">
    <citation type="submission" date="2019-08" db="EMBL/GenBank/DDBJ databases">
        <title>Deep-cultivation of Planctomycetes and their phenomic and genomic characterization uncovers novel biology.</title>
        <authorList>
            <person name="Wiegand S."/>
            <person name="Jogler M."/>
            <person name="Boedeker C."/>
            <person name="Pinto D."/>
            <person name="Vollmers J."/>
            <person name="Rivas-Marin E."/>
            <person name="Kohn T."/>
            <person name="Peeters S.H."/>
            <person name="Heuer A."/>
            <person name="Rast P."/>
            <person name="Oberbeckmann S."/>
            <person name="Bunk B."/>
            <person name="Jeske O."/>
            <person name="Meyerdierks A."/>
            <person name="Storesund J.E."/>
            <person name="Kallscheuer N."/>
            <person name="Luecker S."/>
            <person name="Lage O.M."/>
            <person name="Pohl T."/>
            <person name="Merkel B.J."/>
            <person name="Hornburger P."/>
            <person name="Mueller R.-W."/>
            <person name="Bruemmer F."/>
            <person name="Labrenz M."/>
            <person name="Spormann A.M."/>
            <person name="Op den Camp H."/>
            <person name="Overmann J."/>
            <person name="Amann R."/>
            <person name="Jetten M.S.M."/>
            <person name="Mascher T."/>
            <person name="Medema M.H."/>
            <person name="Devos D.P."/>
            <person name="Kaster A.-K."/>
            <person name="Ovreas L."/>
            <person name="Rohde M."/>
            <person name="Galperin M.Y."/>
            <person name="Jogler C."/>
        </authorList>
    </citation>
    <scope>NUCLEOTIDE SEQUENCE [LARGE SCALE GENOMIC DNA]</scope>
    <source>
        <strain evidence="5 6">DSM 8797</strain>
    </source>
</reference>
<evidence type="ECO:0000313" key="6">
    <source>
        <dbReference type="Proteomes" id="UP000322887"/>
    </source>
</evidence>
<dbReference type="Pfam" id="PF13432">
    <property type="entry name" value="TPR_16"/>
    <property type="match status" value="1"/>
</dbReference>
<dbReference type="PANTHER" id="PTHR44943:SF4">
    <property type="entry name" value="TPR REPEAT-CONTAINING PROTEIN MJ0798"/>
    <property type="match status" value="1"/>
</dbReference>
<dbReference type="InterPro" id="IPR021133">
    <property type="entry name" value="HEAT_type_2"/>
</dbReference>
<evidence type="ECO:0000256" key="3">
    <source>
        <dbReference type="PROSITE-ProRule" id="PRU00339"/>
    </source>
</evidence>
<dbReference type="InterPro" id="IPR016024">
    <property type="entry name" value="ARM-type_fold"/>
</dbReference>
<accession>A0ABX5YFF2</accession>
<dbReference type="SMART" id="SM00567">
    <property type="entry name" value="EZ_HEAT"/>
    <property type="match status" value="3"/>
</dbReference>
<proteinExistence type="predicted"/>
<sequence>MTNRICLLLCLTLSTLLPTQVYSQAESRRKQQVSTEGPQTKAQSLQLLNDIEARLKSVNQPTAHQPPVSAQTSAFIIVDDTVRGVTHNRAPNGLYFFLTRLILINQSPQPLKLVRSQIKAVVDGQEVPIRTLPSNLANHNVQLGKRNLRLNSLNFQDQITVPPGEQDSLWILLTDLPGAPHIPEIEFQVSVIDQTLKLNVNRFELGKLKYAVKLLGPSQCLAELIVSGELNSINYGSLIQVIDQLTTQNIKRFVIHFPDQNTQIDTSVKNWLPRAANQVGTNAMVNPTLPVFPSMITELHLSGEVIKDSRVPYLGINKGQVIHEKESEAIHAALDSAMSVLTREKVAEQIRTGSPAVKIAALISGGRQLTNEELPLILELTSDPDPLVQQAALFALRYLGDPRGYERLAQVASTVGPQSEVAIASLAESRFSQGQKVLLKLLKESPPASQKTMIGIIAQSPRPQWGDAIYEFISSDDLELRKAAIKALVLNGHPRLFEILTNALQSPNPEIREVAFQELIQQKDNESEVLALNYVLSQLEQTAPTRAMLSFLDRMKDPRAIPFLFHHLENLKLDAGLRVAIINTLASIGDQTVEAGFLKVYPQANSNEKQLIVTSLQKIDSPQYFELAEQALNDSNLQVVSGAIKSLRASGSLEAVKILQKTLRKTDQASTWNAIFSSLFSIGTPEARQIIMDARFEGNLNEKKRAAATALNNIYMRSPGYQYVKNGDREQGNKQYEEALQEYQTALSIDSLLVPAYLGIVNVQNALQKYEEALKTADQGLEIDGMNARLYVSKGMIYSNQSQSEAALQQFHKAIEIAPLDHFAYVMLASHYSKHNQNDKALEAYDDAIQANPRYMNLYDFKADLQLSLKRPDDALKTYDQAIQINPSQIKAYFSKITLLRKLKRYHQVIAVCDDILNENSLKRNSDYLKYAYLTKANTYQQLSQLEEAIAACDAAIKISPGEMQPYLTKAHIYTEAEQWEKALHVYDQMIQDPTIQKDNRLIDAFTGRGHMNLQRMDWQAAQKDFQRAFEIDNKSSQAITGLAICMVYNHQEEKAISFVNEQLKNFEEDGLFHYNVACVYGRALINLKDQKKTPGVQKTVEGYQETAIQHLHKASELGFQDVEWMQKDPDLSEIQSLSAFKTLVQTLQKKANSLQ</sequence>
<keyword evidence="2 3" id="KW-0802">TPR repeat</keyword>
<dbReference type="InterPro" id="IPR019734">
    <property type="entry name" value="TPR_rpt"/>
</dbReference>
<dbReference type="EMBL" id="CP042910">
    <property type="protein sequence ID" value="QEG14447.1"/>
    <property type="molecule type" value="Genomic_DNA"/>
</dbReference>
<organism evidence="5 6">
    <name type="scientific">Gimesia maris</name>
    <dbReference type="NCBI Taxonomy" id="122"/>
    <lineage>
        <taxon>Bacteria</taxon>
        <taxon>Pseudomonadati</taxon>
        <taxon>Planctomycetota</taxon>
        <taxon>Planctomycetia</taxon>
        <taxon>Planctomycetales</taxon>
        <taxon>Planctomycetaceae</taxon>
        <taxon>Gimesia</taxon>
    </lineage>
</organism>
<gene>
    <name evidence="5" type="ORF">GmarT_02820</name>
</gene>
<dbReference type="InterPro" id="IPR051685">
    <property type="entry name" value="Ycf3/AcsC/BcsC/TPR_MFPF"/>
</dbReference>
<dbReference type="SMART" id="SM00028">
    <property type="entry name" value="TPR"/>
    <property type="match status" value="8"/>
</dbReference>
<dbReference type="RefSeq" id="WP_002646863.1">
    <property type="nucleotide sequence ID" value="NZ_CP042910.1"/>
</dbReference>
<dbReference type="GeneID" id="98644975"/>
<evidence type="ECO:0000256" key="2">
    <source>
        <dbReference type="ARBA" id="ARBA00022803"/>
    </source>
</evidence>
<dbReference type="InterPro" id="IPR011990">
    <property type="entry name" value="TPR-like_helical_dom_sf"/>
</dbReference>
<dbReference type="Gene3D" id="1.25.40.10">
    <property type="entry name" value="Tetratricopeptide repeat domain"/>
    <property type="match status" value="4"/>
</dbReference>
<dbReference type="SUPFAM" id="SSF48371">
    <property type="entry name" value="ARM repeat"/>
    <property type="match status" value="2"/>
</dbReference>
<evidence type="ECO:0000313" key="5">
    <source>
        <dbReference type="EMBL" id="QEG14447.1"/>
    </source>
</evidence>
<keyword evidence="1" id="KW-0677">Repeat</keyword>
<dbReference type="Gene3D" id="1.25.10.10">
    <property type="entry name" value="Leucine-rich Repeat Variant"/>
    <property type="match status" value="2"/>
</dbReference>
<protein>
    <submittedName>
        <fullName evidence="5">Tetratricopeptide repeat protein</fullName>
    </submittedName>
</protein>
<dbReference type="Pfam" id="PF13181">
    <property type="entry name" value="TPR_8"/>
    <property type="match status" value="2"/>
</dbReference>
<feature type="repeat" description="TPR" evidence="3">
    <location>
        <begin position="822"/>
        <end position="855"/>
    </location>
</feature>
<feature type="chain" id="PRO_5046758583" evidence="4">
    <location>
        <begin position="24"/>
        <end position="1156"/>
    </location>
</feature>
<dbReference type="SUPFAM" id="SSF81901">
    <property type="entry name" value="HCP-like"/>
    <property type="match status" value="1"/>
</dbReference>
<feature type="repeat" description="TPR" evidence="3">
    <location>
        <begin position="930"/>
        <end position="963"/>
    </location>
</feature>
<dbReference type="SUPFAM" id="SSF48452">
    <property type="entry name" value="TPR-like"/>
    <property type="match status" value="1"/>
</dbReference>
<dbReference type="PROSITE" id="PS50077">
    <property type="entry name" value="HEAT_REPEAT"/>
    <property type="match status" value="1"/>
</dbReference>
<dbReference type="Pfam" id="PF13646">
    <property type="entry name" value="HEAT_2"/>
    <property type="match status" value="1"/>
</dbReference>
<name>A0ABX5YFF2_9PLAN</name>
<evidence type="ECO:0000256" key="1">
    <source>
        <dbReference type="ARBA" id="ARBA00022737"/>
    </source>
</evidence>
<evidence type="ECO:0000256" key="4">
    <source>
        <dbReference type="SAM" id="SignalP"/>
    </source>
</evidence>
<dbReference type="InterPro" id="IPR011989">
    <property type="entry name" value="ARM-like"/>
</dbReference>